<proteinExistence type="predicted"/>
<reference evidence="2" key="1">
    <citation type="submission" date="2017-03" db="EMBL/GenBank/DDBJ databases">
        <title>Phytopthora megakarya and P. palmivora, two closely related causual agents of cacao black pod achieved similar genome size and gene model numbers by different mechanisms.</title>
        <authorList>
            <person name="Ali S."/>
            <person name="Shao J."/>
            <person name="Larry D.J."/>
            <person name="Kronmiller B."/>
            <person name="Shen D."/>
            <person name="Strem M.D."/>
            <person name="Melnick R.L."/>
            <person name="Guiltinan M.J."/>
            <person name="Tyler B.M."/>
            <person name="Meinhardt L.W."/>
            <person name="Bailey B.A."/>
        </authorList>
    </citation>
    <scope>NUCLEOTIDE SEQUENCE [LARGE SCALE GENOMIC DNA]</scope>
    <source>
        <strain evidence="2">zdho120</strain>
    </source>
</reference>
<evidence type="ECO:0000313" key="1">
    <source>
        <dbReference type="EMBL" id="OWZ05703.1"/>
    </source>
</evidence>
<sequence length="144" mass="16261">MAIREAESVKFATTPAVSMALFSGRLGSRGLTLLHFREVSDLDALEQGSTNANFIKAFRPFAQLPSASNRWEPYDDIPHAIHGLATFGNELWYDHVRKLTSRLSTFVCPAFRPFRRLACGSRYLLQTSCTVRPWGCLQSDTPHW</sequence>
<dbReference type="Proteomes" id="UP000198211">
    <property type="component" value="Unassembled WGS sequence"/>
</dbReference>
<evidence type="ECO:0000313" key="2">
    <source>
        <dbReference type="Proteomes" id="UP000198211"/>
    </source>
</evidence>
<protein>
    <submittedName>
        <fullName evidence="1">Uncharacterized protein</fullName>
    </submittedName>
</protein>
<accession>A0A225VJX0</accession>
<name>A0A225VJX0_9STRA</name>
<organism evidence="1 2">
    <name type="scientific">Phytophthora megakarya</name>
    <dbReference type="NCBI Taxonomy" id="4795"/>
    <lineage>
        <taxon>Eukaryota</taxon>
        <taxon>Sar</taxon>
        <taxon>Stramenopiles</taxon>
        <taxon>Oomycota</taxon>
        <taxon>Peronosporomycetes</taxon>
        <taxon>Peronosporales</taxon>
        <taxon>Peronosporaceae</taxon>
        <taxon>Phytophthora</taxon>
    </lineage>
</organism>
<keyword evidence="2" id="KW-1185">Reference proteome</keyword>
<comment type="caution">
    <text evidence="1">The sequence shown here is derived from an EMBL/GenBank/DDBJ whole genome shotgun (WGS) entry which is preliminary data.</text>
</comment>
<dbReference type="AlphaFoldDB" id="A0A225VJX0"/>
<gene>
    <name evidence="1" type="ORF">PHMEG_00022156</name>
</gene>
<dbReference type="EMBL" id="NBNE01004295">
    <property type="protein sequence ID" value="OWZ05703.1"/>
    <property type="molecule type" value="Genomic_DNA"/>
</dbReference>